<evidence type="ECO:0000256" key="1">
    <source>
        <dbReference type="SAM" id="Coils"/>
    </source>
</evidence>
<proteinExistence type="predicted"/>
<protein>
    <submittedName>
        <fullName evidence="2">Uncharacterized protein</fullName>
    </submittedName>
</protein>
<accession>A0ABX1P951</accession>
<name>A0ABX1P951_9CYAN</name>
<feature type="coiled-coil region" evidence="1">
    <location>
        <begin position="62"/>
        <end position="97"/>
    </location>
</feature>
<reference evidence="2 3" key="1">
    <citation type="submission" date="2018-06" db="EMBL/GenBank/DDBJ databases">
        <title>Comparative genomics of Brasilonema spp. strains.</title>
        <authorList>
            <person name="Alvarenga D.O."/>
            <person name="Fiore M.F."/>
            <person name="Varani A.M."/>
        </authorList>
    </citation>
    <scope>NUCLEOTIDE SEQUENCE [LARGE SCALE GENOMIC DNA]</scope>
    <source>
        <strain evidence="2 3">SPC951</strain>
    </source>
</reference>
<comment type="caution">
    <text evidence="2">The sequence shown here is derived from an EMBL/GenBank/DDBJ whole genome shotgun (WGS) entry which is preliminary data.</text>
</comment>
<gene>
    <name evidence="2" type="ORF">DP116_13025</name>
</gene>
<evidence type="ECO:0000313" key="3">
    <source>
        <dbReference type="Proteomes" id="UP000718564"/>
    </source>
</evidence>
<dbReference type="RefSeq" id="WP_169155594.1">
    <property type="nucleotide sequence ID" value="NZ_CAWPJE010000070.1"/>
</dbReference>
<organism evidence="2 3">
    <name type="scientific">Brasilonema bromeliae SPC951</name>
    <dbReference type="NCBI Taxonomy" id="385972"/>
    <lineage>
        <taxon>Bacteria</taxon>
        <taxon>Bacillati</taxon>
        <taxon>Cyanobacteriota</taxon>
        <taxon>Cyanophyceae</taxon>
        <taxon>Nostocales</taxon>
        <taxon>Scytonemataceae</taxon>
        <taxon>Brasilonema</taxon>
        <taxon>Bromeliae group (in: Brasilonema)</taxon>
    </lineage>
</organism>
<sequence length="143" mass="15628">MNVVFLAQLAVNFFLGKALEGALQSIGSDAYKASIERLRGFFQWKFAGKPELTQAIENPKALEALVEKKATEEEDFRKELEKLVAELQEAIKNTSASGTNYNNVGSITEQDIESVSGVNAGHNTVTGHQTNVGGNQTNHNFRT</sequence>
<dbReference type="EMBL" id="QMEB01000088">
    <property type="protein sequence ID" value="NMG20332.1"/>
    <property type="molecule type" value="Genomic_DNA"/>
</dbReference>
<keyword evidence="3" id="KW-1185">Reference proteome</keyword>
<evidence type="ECO:0000313" key="2">
    <source>
        <dbReference type="EMBL" id="NMG20332.1"/>
    </source>
</evidence>
<keyword evidence="1" id="KW-0175">Coiled coil</keyword>
<dbReference type="Proteomes" id="UP000718564">
    <property type="component" value="Unassembled WGS sequence"/>
</dbReference>